<proteinExistence type="predicted"/>
<accession>A0A8X6IRY4</accession>
<organism evidence="1 2">
    <name type="scientific">Trichonephila clavata</name>
    <name type="common">Joro spider</name>
    <name type="synonym">Nephila clavata</name>
    <dbReference type="NCBI Taxonomy" id="2740835"/>
    <lineage>
        <taxon>Eukaryota</taxon>
        <taxon>Metazoa</taxon>
        <taxon>Ecdysozoa</taxon>
        <taxon>Arthropoda</taxon>
        <taxon>Chelicerata</taxon>
        <taxon>Arachnida</taxon>
        <taxon>Araneae</taxon>
        <taxon>Araneomorphae</taxon>
        <taxon>Entelegynae</taxon>
        <taxon>Araneoidea</taxon>
        <taxon>Nephilidae</taxon>
        <taxon>Trichonephila</taxon>
    </lineage>
</organism>
<dbReference type="AlphaFoldDB" id="A0A8X6IRY4"/>
<comment type="caution">
    <text evidence="1">The sequence shown here is derived from an EMBL/GenBank/DDBJ whole genome shotgun (WGS) entry which is preliminary data.</text>
</comment>
<sequence length="78" mass="9045">MPAKFNSFVLLAEHIEPETYKEAMASEDSYKWLAVMKEELESLFNNNTWILVNLPSDRKALVARLRCLNSPEKRCGEQ</sequence>
<name>A0A8X6IRY4_TRICU</name>
<gene>
    <name evidence="1" type="ORF">TNCT_368151</name>
</gene>
<reference evidence="1" key="1">
    <citation type="submission" date="2020-07" db="EMBL/GenBank/DDBJ databases">
        <title>Multicomponent nature underlies the extraordinary mechanical properties of spider dragline silk.</title>
        <authorList>
            <person name="Kono N."/>
            <person name="Nakamura H."/>
            <person name="Mori M."/>
            <person name="Yoshida Y."/>
            <person name="Ohtoshi R."/>
            <person name="Malay A.D."/>
            <person name="Moran D.A.P."/>
            <person name="Tomita M."/>
            <person name="Numata K."/>
            <person name="Arakawa K."/>
        </authorList>
    </citation>
    <scope>NUCLEOTIDE SEQUENCE</scope>
</reference>
<dbReference type="EMBL" id="BMAO01025051">
    <property type="protein sequence ID" value="GFQ99812.1"/>
    <property type="molecule type" value="Genomic_DNA"/>
</dbReference>
<dbReference type="Proteomes" id="UP000887116">
    <property type="component" value="Unassembled WGS sequence"/>
</dbReference>
<evidence type="ECO:0000313" key="2">
    <source>
        <dbReference type="Proteomes" id="UP000887116"/>
    </source>
</evidence>
<keyword evidence="2" id="KW-1185">Reference proteome</keyword>
<evidence type="ECO:0000313" key="1">
    <source>
        <dbReference type="EMBL" id="GFQ99812.1"/>
    </source>
</evidence>
<protein>
    <submittedName>
        <fullName evidence="1">Uncharacterized protein</fullName>
    </submittedName>
</protein>
<dbReference type="OrthoDB" id="6435466at2759"/>